<feature type="transmembrane region" description="Helical" evidence="1">
    <location>
        <begin position="129"/>
        <end position="149"/>
    </location>
</feature>
<keyword evidence="1" id="KW-1133">Transmembrane helix</keyword>
<dbReference type="Pfam" id="PF06177">
    <property type="entry name" value="QueT"/>
    <property type="match status" value="1"/>
</dbReference>
<dbReference type="PANTHER" id="PTHR40044:SF1">
    <property type="entry name" value="INTEGRAL MEMBRANE PROTEIN"/>
    <property type="match status" value="1"/>
</dbReference>
<evidence type="ECO:0000313" key="2">
    <source>
        <dbReference type="EMBL" id="ANW98605.1"/>
    </source>
</evidence>
<dbReference type="Proteomes" id="UP000092971">
    <property type="component" value="Chromosome"/>
</dbReference>
<evidence type="ECO:0000313" key="3">
    <source>
        <dbReference type="Proteomes" id="UP000092971"/>
    </source>
</evidence>
<feature type="transmembrane region" description="Helical" evidence="1">
    <location>
        <begin position="95"/>
        <end position="117"/>
    </location>
</feature>
<dbReference type="OrthoDB" id="9786793at2"/>
<feature type="transmembrane region" description="Helical" evidence="1">
    <location>
        <begin position="42"/>
        <end position="65"/>
    </location>
</feature>
<reference evidence="2 3" key="1">
    <citation type="submission" date="2016-02" db="EMBL/GenBank/DDBJ databases">
        <title>Comparison of Clostridium stercorarium subspecies using comparative genomics and transcriptomics.</title>
        <authorList>
            <person name="Schellenberg J."/>
            <person name="Thallinger G."/>
            <person name="Levin D.B."/>
            <person name="Zhang X."/>
            <person name="Alvare G."/>
            <person name="Fristensky B."/>
            <person name="Sparling R."/>
        </authorList>
    </citation>
    <scope>NUCLEOTIDE SEQUENCE [LARGE SCALE GENOMIC DNA]</scope>
    <source>
        <strain evidence="2 3">DSM 2910</strain>
    </source>
</reference>
<keyword evidence="1" id="KW-0812">Transmembrane</keyword>
<organism evidence="2 3">
    <name type="scientific">Thermoclostridium stercorarium subsp. thermolacticum DSM 2910</name>
    <dbReference type="NCBI Taxonomy" id="1121336"/>
    <lineage>
        <taxon>Bacteria</taxon>
        <taxon>Bacillati</taxon>
        <taxon>Bacillota</taxon>
        <taxon>Clostridia</taxon>
        <taxon>Eubacteriales</taxon>
        <taxon>Oscillospiraceae</taxon>
        <taxon>Thermoclostridium</taxon>
    </lineage>
</organism>
<protein>
    <submittedName>
        <fullName evidence="2">Transporter</fullName>
    </submittedName>
</protein>
<name>A0A1B1YCW9_THEST</name>
<dbReference type="EMBL" id="CP014672">
    <property type="protein sequence ID" value="ANW98605.1"/>
    <property type="molecule type" value="Genomic_DNA"/>
</dbReference>
<evidence type="ECO:0000256" key="1">
    <source>
        <dbReference type="SAM" id="Phobius"/>
    </source>
</evidence>
<feature type="transmembrane region" description="Helical" evidence="1">
    <location>
        <begin position="6"/>
        <end position="30"/>
    </location>
</feature>
<dbReference type="RefSeq" id="WP_015358930.1">
    <property type="nucleotide sequence ID" value="NZ_CP014672.1"/>
</dbReference>
<dbReference type="PANTHER" id="PTHR40044">
    <property type="entry name" value="INTEGRAL MEMBRANE PROTEIN-RELATED"/>
    <property type="match status" value="1"/>
</dbReference>
<gene>
    <name evidence="2" type="ORF">CSTERTH_05910</name>
</gene>
<accession>A0A1B1YCW9</accession>
<keyword evidence="1" id="KW-0472">Membrane</keyword>
<dbReference type="AlphaFoldDB" id="A0A1B1YCW9"/>
<feature type="transmembrane region" description="Helical" evidence="1">
    <location>
        <begin position="71"/>
        <end position="88"/>
    </location>
</feature>
<proteinExistence type="predicted"/>
<sequence>MNNKVLYIARAALIAAIYTVVTVLVAPYAYGIFQFRVSEAMTVLPAVMSSAIPGLFVGCLVSNIIGGYGPIDIIFGSLTTLIAAIFSRQLRKYPWLVPLPPVIFNAVIVGGYLHFLYFKDTPLLACMGWVGLGELLACYALGYPLLMLLTKRFGEYFKDW</sequence>
<dbReference type="InterPro" id="IPR010387">
    <property type="entry name" value="QueT"/>
</dbReference>
<dbReference type="PIRSF" id="PIRSF031501">
    <property type="entry name" value="QueT"/>
    <property type="match status" value="1"/>
</dbReference>